<dbReference type="OrthoDB" id="93059at2759"/>
<dbReference type="Pfam" id="PF12796">
    <property type="entry name" value="Ank_2"/>
    <property type="match status" value="2"/>
</dbReference>
<comment type="caution">
    <text evidence="4">The sequence shown here is derived from an EMBL/GenBank/DDBJ whole genome shotgun (WGS) entry which is preliminary data.</text>
</comment>
<organism evidence="4 5">
    <name type="scientific">Pythium oligandrum</name>
    <name type="common">Mycoparasitic fungus</name>
    <dbReference type="NCBI Taxonomy" id="41045"/>
    <lineage>
        <taxon>Eukaryota</taxon>
        <taxon>Sar</taxon>
        <taxon>Stramenopiles</taxon>
        <taxon>Oomycota</taxon>
        <taxon>Peronosporomycetes</taxon>
        <taxon>Pythiales</taxon>
        <taxon>Pythiaceae</taxon>
        <taxon>Pythium</taxon>
    </lineage>
</organism>
<proteinExistence type="predicted"/>
<dbReference type="Proteomes" id="UP000794436">
    <property type="component" value="Unassembled WGS sequence"/>
</dbReference>
<dbReference type="AlphaFoldDB" id="A0A8K1C2S5"/>
<dbReference type="Gene3D" id="1.25.40.20">
    <property type="entry name" value="Ankyrin repeat-containing domain"/>
    <property type="match status" value="2"/>
</dbReference>
<name>A0A8K1C2S5_PYTOL</name>
<dbReference type="PROSITE" id="PS50297">
    <property type="entry name" value="ANK_REP_REGION"/>
    <property type="match status" value="4"/>
</dbReference>
<keyword evidence="5" id="KW-1185">Reference proteome</keyword>
<dbReference type="PANTHER" id="PTHR24198:SF165">
    <property type="entry name" value="ANKYRIN REPEAT-CONTAINING PROTEIN-RELATED"/>
    <property type="match status" value="1"/>
</dbReference>
<keyword evidence="2 3" id="KW-0040">ANK repeat</keyword>
<reference evidence="4" key="1">
    <citation type="submission" date="2019-03" db="EMBL/GenBank/DDBJ databases">
        <title>Long read genome sequence of the mycoparasitic Pythium oligandrum ATCC 38472 isolated from sugarbeet rhizosphere.</title>
        <authorList>
            <person name="Gaulin E."/>
        </authorList>
    </citation>
    <scope>NUCLEOTIDE SEQUENCE</scope>
    <source>
        <strain evidence="4">ATCC 38472_TT</strain>
    </source>
</reference>
<evidence type="ECO:0000256" key="1">
    <source>
        <dbReference type="ARBA" id="ARBA00022737"/>
    </source>
</evidence>
<evidence type="ECO:0000313" key="4">
    <source>
        <dbReference type="EMBL" id="TMW55107.1"/>
    </source>
</evidence>
<feature type="repeat" description="ANK" evidence="3">
    <location>
        <begin position="45"/>
        <end position="77"/>
    </location>
</feature>
<dbReference type="PANTHER" id="PTHR24198">
    <property type="entry name" value="ANKYRIN REPEAT AND PROTEIN KINASE DOMAIN-CONTAINING PROTEIN"/>
    <property type="match status" value="1"/>
</dbReference>
<accession>A0A8K1C2S5</accession>
<feature type="repeat" description="ANK" evidence="3">
    <location>
        <begin position="154"/>
        <end position="188"/>
    </location>
</feature>
<feature type="repeat" description="ANK" evidence="3">
    <location>
        <begin position="121"/>
        <end position="153"/>
    </location>
</feature>
<evidence type="ECO:0000256" key="3">
    <source>
        <dbReference type="PROSITE-ProRule" id="PRU00023"/>
    </source>
</evidence>
<dbReference type="PROSITE" id="PS50088">
    <property type="entry name" value="ANK_REPEAT"/>
    <property type="match status" value="4"/>
</dbReference>
<dbReference type="Pfam" id="PF13637">
    <property type="entry name" value="Ank_4"/>
    <property type="match status" value="1"/>
</dbReference>
<gene>
    <name evidence="4" type="ORF">Poli38472_013869</name>
</gene>
<keyword evidence="1" id="KW-0677">Repeat</keyword>
<dbReference type="SMART" id="SM00248">
    <property type="entry name" value="ANK"/>
    <property type="match status" value="5"/>
</dbReference>
<dbReference type="InterPro" id="IPR036770">
    <property type="entry name" value="Ankyrin_rpt-contain_sf"/>
</dbReference>
<dbReference type="SUPFAM" id="SSF48403">
    <property type="entry name" value="Ankyrin repeat"/>
    <property type="match status" value="1"/>
</dbReference>
<evidence type="ECO:0000256" key="2">
    <source>
        <dbReference type="ARBA" id="ARBA00023043"/>
    </source>
</evidence>
<sequence length="244" mass="26552">MSSNREVKATTRDLFAASERGDANAVATLVKAPDVDLNWHCQQAYGATALLVAITNGFPDVVQLLIDAGAELGALKTPDRNSPLHEAAFRADPTIMRMILERIEQNGNQPIASLIDMQNQFGNTPLHNAARTGSPECVEILLKADAKPSIVNVNGSLPLHHACYCEKSNLQVVKLLVDAGLDINHQDAQGYTPMMVAAKKNQTEVIDYLRGRGADLKVKNQFGENALHFATLRENKGAMELLEE</sequence>
<evidence type="ECO:0000313" key="5">
    <source>
        <dbReference type="Proteomes" id="UP000794436"/>
    </source>
</evidence>
<feature type="repeat" description="ANK" evidence="3">
    <location>
        <begin position="189"/>
        <end position="221"/>
    </location>
</feature>
<dbReference type="InterPro" id="IPR002110">
    <property type="entry name" value="Ankyrin_rpt"/>
</dbReference>
<protein>
    <submittedName>
        <fullName evidence="4">Uncharacterized protein</fullName>
    </submittedName>
</protein>
<dbReference type="EMBL" id="SPLM01000149">
    <property type="protein sequence ID" value="TMW55107.1"/>
    <property type="molecule type" value="Genomic_DNA"/>
</dbReference>
<dbReference type="PRINTS" id="PR01415">
    <property type="entry name" value="ANKYRIN"/>
</dbReference>